<evidence type="ECO:0000313" key="3">
    <source>
        <dbReference type="Proteomes" id="UP000388452"/>
    </source>
</evidence>
<dbReference type="EMBL" id="CP045068">
    <property type="protein sequence ID" value="QFQ91859.1"/>
    <property type="molecule type" value="Genomic_DNA"/>
</dbReference>
<gene>
    <name evidence="2" type="ORF">LM010_10670</name>
</gene>
<dbReference type="SUPFAM" id="SSF89360">
    <property type="entry name" value="HesB-like domain"/>
    <property type="match status" value="1"/>
</dbReference>
<dbReference type="InterPro" id="IPR035903">
    <property type="entry name" value="HesB-like_dom_sf"/>
</dbReference>
<reference evidence="2 3" key="1">
    <citation type="submission" date="2019-10" db="EMBL/GenBank/DDBJ databases">
        <title>Genome sequencing of Lactobacillus manihotivorans.</title>
        <authorList>
            <person name="Kim K."/>
        </authorList>
    </citation>
    <scope>NUCLEOTIDE SEQUENCE [LARGE SCALE GENOMIC DNA]</scope>
    <source>
        <strain evidence="2 3">LM010</strain>
    </source>
</reference>
<accession>A0A5P8JT35</accession>
<organism evidence="2 3">
    <name type="scientific">Lacticaseibacillus manihotivorans</name>
    <dbReference type="NCBI Taxonomy" id="88233"/>
    <lineage>
        <taxon>Bacteria</taxon>
        <taxon>Bacillati</taxon>
        <taxon>Bacillota</taxon>
        <taxon>Bacilli</taxon>
        <taxon>Lactobacillales</taxon>
        <taxon>Lactobacillaceae</taxon>
        <taxon>Lacticaseibacillus</taxon>
    </lineage>
</organism>
<dbReference type="Proteomes" id="UP000388452">
    <property type="component" value="Chromosome"/>
</dbReference>
<feature type="domain" description="Core" evidence="1">
    <location>
        <begin position="2"/>
        <end position="110"/>
    </location>
</feature>
<proteinExistence type="predicted"/>
<dbReference type="Pfam" id="PF01521">
    <property type="entry name" value="Fe-S_biosyn"/>
    <property type="match status" value="1"/>
</dbReference>
<protein>
    <submittedName>
        <fullName evidence="2">Iron-sulfur cluster biosynthesis family protein</fullName>
    </submittedName>
</protein>
<dbReference type="InterPro" id="IPR000361">
    <property type="entry name" value="ATAP_core_dom"/>
</dbReference>
<evidence type="ECO:0000259" key="1">
    <source>
        <dbReference type="Pfam" id="PF01521"/>
    </source>
</evidence>
<dbReference type="AlphaFoldDB" id="A0A5P8JT35"/>
<sequence>MMQITLTDAFVQLIRDKGLADKDLILIADDGGDKYSLQGGACTIGSKFTLIEVDQPDSDYPVALQNPAGLKLWSSDYDLLFLEAGLQLDFVDHQIRLKDNAHRFDDGLRIAKGSEVLAAFHQGLTVAGVSC</sequence>
<name>A0A5P8JT35_9LACO</name>
<dbReference type="Gene3D" id="2.60.300.12">
    <property type="entry name" value="HesB-like domain"/>
    <property type="match status" value="1"/>
</dbReference>
<evidence type="ECO:0000313" key="2">
    <source>
        <dbReference type="EMBL" id="QFQ91859.1"/>
    </source>
</evidence>